<dbReference type="EMBL" id="JABMIG020000301">
    <property type="protein sequence ID" value="KAL3781965.1"/>
    <property type="molecule type" value="Genomic_DNA"/>
</dbReference>
<evidence type="ECO:0000259" key="2">
    <source>
        <dbReference type="Pfam" id="PF03457"/>
    </source>
</evidence>
<evidence type="ECO:0000313" key="3">
    <source>
        <dbReference type="EMBL" id="KAL3781965.1"/>
    </source>
</evidence>
<protein>
    <recommendedName>
        <fullName evidence="2">Helicase-associated domain-containing protein</fullName>
    </recommendedName>
</protein>
<dbReference type="PANTHER" id="PTHR33418">
    <property type="entry name" value="HELICASE-ASSOCIATED"/>
    <property type="match status" value="1"/>
</dbReference>
<feature type="compositionally biased region" description="Polar residues" evidence="1">
    <location>
        <begin position="10"/>
        <end position="27"/>
    </location>
</feature>
<proteinExistence type="predicted"/>
<evidence type="ECO:0000313" key="4">
    <source>
        <dbReference type="Proteomes" id="UP001516023"/>
    </source>
</evidence>
<dbReference type="InterPro" id="IPR005114">
    <property type="entry name" value="Helicase_assoc"/>
</dbReference>
<feature type="region of interest" description="Disordered" evidence="1">
    <location>
        <begin position="324"/>
        <end position="344"/>
    </location>
</feature>
<dbReference type="Gene3D" id="6.10.140.530">
    <property type="match status" value="6"/>
</dbReference>
<gene>
    <name evidence="3" type="ORF">HJC23_001310</name>
</gene>
<comment type="caution">
    <text evidence="3">The sequence shown here is derived from an EMBL/GenBank/DDBJ whole genome shotgun (WGS) entry which is preliminary data.</text>
</comment>
<dbReference type="Pfam" id="PF03457">
    <property type="entry name" value="HA"/>
    <property type="match status" value="6"/>
</dbReference>
<feature type="domain" description="Helicase-associated" evidence="2">
    <location>
        <begin position="504"/>
        <end position="572"/>
    </location>
</feature>
<dbReference type="AlphaFoldDB" id="A0ABD3P634"/>
<feature type="domain" description="Helicase-associated" evidence="2">
    <location>
        <begin position="243"/>
        <end position="305"/>
    </location>
</feature>
<sequence length="760" mass="85709">MEEGTPAAMEQTTESVGANDNESNTAAADSKDSMEEAGNGTEACESTEANTNTTVPPAVAALDETLSPWMNAAKPQKQFIAVRVGYAACPSCIHTAAAASGESLTGADCARDRVTAVRNAIFLSWDDARHFVDFARQDAERADGAATAAVAGGEGVAGSAVEASGRSVVEVPYYSNVEWRAFDTFSAAEAYLRRVMEPSSTSAPLRKTKKKKLNRKKIYSKHAIPSTYVTTAARPRNRGPPTKKWLQMYQLATEYKSTHNTLVVSPTDVDNAPLYRWIKYQRDSCVGRITQHDQRKVKMLSDLGFSWIAGDKKRMLEAGMSVRTGKRGRPRKVNPVGENDDAQTTSGIHQKWMGMYEKLKAYAQQHGTTHIPKDTTDEELIQLRLWCSTQKSRYAMLQKGTTSKGMSQEKIDLLQSVGFSFPPNWNEMYAKLVAFKKEHGHLRVTPADDDALAQWLVRQNEVLGRHLQGKSTRLSDEQVMKFLSLGVVGGRNVVAAQEIDVERDEKWNEMLLKLRAYKAEHGHCNVPTSLCTELSNWVASQRRMYNKLISGKPGKRAVLDAIKMQRLTELGFQFRPRGSYESWDDQIEKLRRFKEEHGHCRVPVSHPILGNFVKLARREYKLKQQGNKSSMTADRERDLREIGFVFEGGKTPQRREAMNKSWEERFQELLRFKEENGHTVVPQNSGRLGQWVHSQRVNYKKFKEGKPTSMTAEKALKLTEVGFCFNASDRFRGNKQEEKAPLEHYPMFHPEMPQLTHTLY</sequence>
<feature type="domain" description="Helicase-associated" evidence="2">
    <location>
        <begin position="424"/>
        <end position="486"/>
    </location>
</feature>
<feature type="domain" description="Helicase-associated" evidence="2">
    <location>
        <begin position="660"/>
        <end position="723"/>
    </location>
</feature>
<keyword evidence="4" id="KW-1185">Reference proteome</keyword>
<feature type="domain" description="Helicase-associated" evidence="2">
    <location>
        <begin position="350"/>
        <end position="419"/>
    </location>
</feature>
<evidence type="ECO:0000256" key="1">
    <source>
        <dbReference type="SAM" id="MobiDB-lite"/>
    </source>
</evidence>
<feature type="domain" description="Helicase-associated" evidence="2">
    <location>
        <begin position="581"/>
        <end position="644"/>
    </location>
</feature>
<name>A0ABD3P634_9STRA</name>
<feature type="region of interest" description="Disordered" evidence="1">
    <location>
        <begin position="1"/>
        <end position="54"/>
    </location>
</feature>
<organism evidence="3 4">
    <name type="scientific">Cyclotella cryptica</name>
    <dbReference type="NCBI Taxonomy" id="29204"/>
    <lineage>
        <taxon>Eukaryota</taxon>
        <taxon>Sar</taxon>
        <taxon>Stramenopiles</taxon>
        <taxon>Ochrophyta</taxon>
        <taxon>Bacillariophyta</taxon>
        <taxon>Coscinodiscophyceae</taxon>
        <taxon>Thalassiosirophycidae</taxon>
        <taxon>Stephanodiscales</taxon>
        <taxon>Stephanodiscaceae</taxon>
        <taxon>Cyclotella</taxon>
    </lineage>
</organism>
<reference evidence="3 4" key="1">
    <citation type="journal article" date="2020" name="G3 (Bethesda)">
        <title>Improved Reference Genome for Cyclotella cryptica CCMP332, a Model for Cell Wall Morphogenesis, Salinity Adaptation, and Lipid Production in Diatoms (Bacillariophyta).</title>
        <authorList>
            <person name="Roberts W.R."/>
            <person name="Downey K.M."/>
            <person name="Ruck E.C."/>
            <person name="Traller J.C."/>
            <person name="Alverson A.J."/>
        </authorList>
    </citation>
    <scope>NUCLEOTIDE SEQUENCE [LARGE SCALE GENOMIC DNA]</scope>
    <source>
        <strain evidence="3 4">CCMP332</strain>
    </source>
</reference>
<dbReference type="PANTHER" id="PTHR33418:SF1">
    <property type="entry name" value="HELICASE-ASSOCIATED DOMAIN-CONTAINING PROTEIN"/>
    <property type="match status" value="1"/>
</dbReference>
<accession>A0ABD3P634</accession>
<dbReference type="Proteomes" id="UP001516023">
    <property type="component" value="Unassembled WGS sequence"/>
</dbReference>